<feature type="transmembrane region" description="Helical" evidence="1">
    <location>
        <begin position="337"/>
        <end position="353"/>
    </location>
</feature>
<keyword evidence="1" id="KW-0812">Transmembrane</keyword>
<feature type="transmembrane region" description="Helical" evidence="1">
    <location>
        <begin position="402"/>
        <end position="420"/>
    </location>
</feature>
<feature type="transmembrane region" description="Helical" evidence="1">
    <location>
        <begin position="227"/>
        <end position="249"/>
    </location>
</feature>
<reference evidence="2" key="1">
    <citation type="submission" date="2020-05" db="EMBL/GenBank/DDBJ databases">
        <authorList>
            <person name="Chiriac C."/>
            <person name="Salcher M."/>
            <person name="Ghai R."/>
            <person name="Kavagutti S V."/>
        </authorList>
    </citation>
    <scope>NUCLEOTIDE SEQUENCE</scope>
</reference>
<organism evidence="2">
    <name type="scientific">freshwater metagenome</name>
    <dbReference type="NCBI Taxonomy" id="449393"/>
    <lineage>
        <taxon>unclassified sequences</taxon>
        <taxon>metagenomes</taxon>
        <taxon>ecological metagenomes</taxon>
    </lineage>
</organism>
<dbReference type="EMBL" id="CAFBOZ010000186">
    <property type="protein sequence ID" value="CAB5012135.1"/>
    <property type="molecule type" value="Genomic_DNA"/>
</dbReference>
<proteinExistence type="predicted"/>
<feature type="transmembrane region" description="Helical" evidence="1">
    <location>
        <begin position="261"/>
        <end position="283"/>
    </location>
</feature>
<evidence type="ECO:0000313" key="2">
    <source>
        <dbReference type="EMBL" id="CAB5012135.1"/>
    </source>
</evidence>
<feature type="transmembrane region" description="Helical" evidence="1">
    <location>
        <begin position="132"/>
        <end position="151"/>
    </location>
</feature>
<sequence>MAGAPTLATLRRPGHARDVEVFGAAGLLVGAALALWLVPPLGVVAGAALGVALAPWGRRLGERILIVTVVAAGSVAIVLAFLQISSSVLPWWGWRIGATAVLLAEAAAVWARGSDRWLSAPRVWPEVGRDDVISLVTGVALFALLGVPYLISSSAQVLSGLLGGWDHSSHLPMFVQTMHAQGWNSASLGDDVMFAVYPMLHTGLWSVGEWVAGVSPQVAGTDLIHSYVAWSTLTASLSAVLLVATSAVAARTFSAQASRRAAARVTPVLAASFTAAWCLVGTFALMADFAFSNFLFGSALAGAAVVVGARSRAAMVSCGWLVLPLGVVATSYAYTPLAGGVAVAALITLVVLVRGRSLAALGMVGLSLVCAVAVLPAARIVTEPFAGRQVGDIKGGLPPFELIPGLIMATVVVVVVLSRFPSIRLANRLALLAPVVVTAVLAALFAAQTVGTSTSLGDSYYTKKVCYAVLLLALPLAMGLLGARVARTIPVESGRPRTLRVVAAIGVSAVVLAVVSVATGGPDPATDGALRWLRPVGVWAALDRVALLTGDDGEGRAVLAAAAQKSGWVTVVSVGDHGVESGRMAAGLGAVLTVADNEVIEVADEEFRDLARVLSENREVRVRVVVGASNLRREAEALREDFGDARVEVLVLGGSLASG</sequence>
<feature type="transmembrane region" description="Helical" evidence="1">
    <location>
        <begin position="467"/>
        <end position="486"/>
    </location>
</feature>
<feature type="transmembrane region" description="Helical" evidence="1">
    <location>
        <begin position="360"/>
        <end position="382"/>
    </location>
</feature>
<protein>
    <submittedName>
        <fullName evidence="2">Unannotated protein</fullName>
    </submittedName>
</protein>
<keyword evidence="1" id="KW-0472">Membrane</keyword>
<feature type="transmembrane region" description="Helical" evidence="1">
    <location>
        <begin position="498"/>
        <end position="518"/>
    </location>
</feature>
<feature type="transmembrane region" description="Helical" evidence="1">
    <location>
        <begin position="64"/>
        <end position="85"/>
    </location>
</feature>
<dbReference type="AlphaFoldDB" id="A0A6J7Q570"/>
<name>A0A6J7Q570_9ZZZZ</name>
<feature type="transmembrane region" description="Helical" evidence="1">
    <location>
        <begin position="289"/>
        <end position="307"/>
    </location>
</feature>
<evidence type="ECO:0000256" key="1">
    <source>
        <dbReference type="SAM" id="Phobius"/>
    </source>
</evidence>
<gene>
    <name evidence="2" type="ORF">UFOPK3992_01281</name>
</gene>
<feature type="transmembrane region" description="Helical" evidence="1">
    <location>
        <begin position="91"/>
        <end position="111"/>
    </location>
</feature>
<accession>A0A6J7Q570</accession>
<keyword evidence="1" id="KW-1133">Transmembrane helix</keyword>
<feature type="transmembrane region" description="Helical" evidence="1">
    <location>
        <begin position="21"/>
        <end position="52"/>
    </location>
</feature>
<feature type="transmembrane region" description="Helical" evidence="1">
    <location>
        <begin position="429"/>
        <end position="447"/>
    </location>
</feature>